<dbReference type="EMBL" id="SRMA01026659">
    <property type="protein sequence ID" value="TRY79072.1"/>
    <property type="molecule type" value="Genomic_DNA"/>
</dbReference>
<feature type="region of interest" description="Disordered" evidence="1">
    <location>
        <begin position="1"/>
        <end position="55"/>
    </location>
</feature>
<evidence type="ECO:0000313" key="3">
    <source>
        <dbReference type="Proteomes" id="UP000316079"/>
    </source>
</evidence>
<reference evidence="2 3" key="1">
    <citation type="journal article" date="2019" name="Sci. Data">
        <title>Hybrid genome assembly and annotation of Danionella translucida.</title>
        <authorList>
            <person name="Kadobianskyi M."/>
            <person name="Schulze L."/>
            <person name="Schuelke M."/>
            <person name="Judkewitz B."/>
        </authorList>
    </citation>
    <scope>NUCLEOTIDE SEQUENCE [LARGE SCALE GENOMIC DNA]</scope>
    <source>
        <strain evidence="2 3">Bolton</strain>
    </source>
</reference>
<sequence>MGRRIRTTVPVIPSQLNPRHADVEKLKATEQRYRDKQRQNFNRRHRTRDLSRLHP</sequence>
<gene>
    <name evidence="2" type="ORF">DNTS_017526</name>
</gene>
<feature type="compositionally biased region" description="Basic and acidic residues" evidence="1">
    <location>
        <begin position="19"/>
        <end position="38"/>
    </location>
</feature>
<organism evidence="2 3">
    <name type="scientific">Danionella cerebrum</name>
    <dbReference type="NCBI Taxonomy" id="2873325"/>
    <lineage>
        <taxon>Eukaryota</taxon>
        <taxon>Metazoa</taxon>
        <taxon>Chordata</taxon>
        <taxon>Craniata</taxon>
        <taxon>Vertebrata</taxon>
        <taxon>Euteleostomi</taxon>
        <taxon>Actinopterygii</taxon>
        <taxon>Neopterygii</taxon>
        <taxon>Teleostei</taxon>
        <taxon>Ostariophysi</taxon>
        <taxon>Cypriniformes</taxon>
        <taxon>Danionidae</taxon>
        <taxon>Danioninae</taxon>
        <taxon>Danionella</taxon>
    </lineage>
</organism>
<feature type="non-terminal residue" evidence="2">
    <location>
        <position position="55"/>
    </location>
</feature>
<dbReference type="AlphaFoldDB" id="A0A553PN13"/>
<proteinExistence type="predicted"/>
<name>A0A553PN13_9TELE</name>
<protein>
    <submittedName>
        <fullName evidence="2">Uncharacterized protein</fullName>
    </submittedName>
</protein>
<keyword evidence="3" id="KW-1185">Reference proteome</keyword>
<dbReference type="OrthoDB" id="775972at2759"/>
<dbReference type="STRING" id="623744.A0A553PN13"/>
<evidence type="ECO:0000313" key="2">
    <source>
        <dbReference type="EMBL" id="TRY79072.1"/>
    </source>
</evidence>
<comment type="caution">
    <text evidence="2">The sequence shown here is derived from an EMBL/GenBank/DDBJ whole genome shotgun (WGS) entry which is preliminary data.</text>
</comment>
<evidence type="ECO:0000256" key="1">
    <source>
        <dbReference type="SAM" id="MobiDB-lite"/>
    </source>
</evidence>
<dbReference type="Proteomes" id="UP000316079">
    <property type="component" value="Unassembled WGS sequence"/>
</dbReference>
<accession>A0A553PN13</accession>